<keyword evidence="7" id="KW-0560">Oxidoreductase</keyword>
<keyword evidence="3 6" id="KW-0349">Heme</keyword>
<accession>A0A0G2FB16</accession>
<dbReference type="InterPro" id="IPR050121">
    <property type="entry name" value="Cytochrome_P450_monoxygenase"/>
</dbReference>
<comment type="caution">
    <text evidence="8">The sequence shown here is derived from an EMBL/GenBank/DDBJ whole genome shotgun (WGS) entry which is preliminary data.</text>
</comment>
<name>A0A0G2FB16_9PEZI</name>
<evidence type="ECO:0000256" key="3">
    <source>
        <dbReference type="ARBA" id="ARBA00022617"/>
    </source>
</evidence>
<dbReference type="STRING" id="1214573.A0A0G2FB16"/>
<dbReference type="InterPro" id="IPR002401">
    <property type="entry name" value="Cyt_P450_E_grp-I"/>
</dbReference>
<comment type="cofactor">
    <cofactor evidence="1 6">
        <name>heme</name>
        <dbReference type="ChEBI" id="CHEBI:30413"/>
    </cofactor>
</comment>
<dbReference type="SUPFAM" id="SSF48264">
    <property type="entry name" value="Cytochrome P450"/>
    <property type="match status" value="1"/>
</dbReference>
<dbReference type="PANTHER" id="PTHR24305">
    <property type="entry name" value="CYTOCHROME P450"/>
    <property type="match status" value="1"/>
</dbReference>
<reference evidence="8 9" key="2">
    <citation type="submission" date="2015-05" db="EMBL/GenBank/DDBJ databases">
        <authorList>
            <person name="Morales-Cruz A."/>
            <person name="Amrine K.C."/>
            <person name="Cantu D."/>
        </authorList>
    </citation>
    <scope>NUCLEOTIDE SEQUENCE [LARGE SCALE GENOMIC DNA]</scope>
    <source>
        <strain evidence="8">DA912</strain>
    </source>
</reference>
<keyword evidence="7" id="KW-0503">Monooxygenase</keyword>
<proteinExistence type="inferred from homology"/>
<dbReference type="InterPro" id="IPR001128">
    <property type="entry name" value="Cyt_P450"/>
</dbReference>
<dbReference type="Pfam" id="PF00067">
    <property type="entry name" value="p450"/>
    <property type="match status" value="1"/>
</dbReference>
<evidence type="ECO:0000313" key="9">
    <source>
        <dbReference type="Proteomes" id="UP000034680"/>
    </source>
</evidence>
<dbReference type="Gene3D" id="1.10.630.10">
    <property type="entry name" value="Cytochrome P450"/>
    <property type="match status" value="2"/>
</dbReference>
<dbReference type="GO" id="GO:0020037">
    <property type="term" value="F:heme binding"/>
    <property type="evidence" value="ECO:0007669"/>
    <property type="project" value="InterPro"/>
</dbReference>
<evidence type="ECO:0000256" key="1">
    <source>
        <dbReference type="ARBA" id="ARBA00001971"/>
    </source>
</evidence>
<organism evidence="8 9">
    <name type="scientific">Diaporthe ampelina</name>
    <dbReference type="NCBI Taxonomy" id="1214573"/>
    <lineage>
        <taxon>Eukaryota</taxon>
        <taxon>Fungi</taxon>
        <taxon>Dikarya</taxon>
        <taxon>Ascomycota</taxon>
        <taxon>Pezizomycotina</taxon>
        <taxon>Sordariomycetes</taxon>
        <taxon>Sordariomycetidae</taxon>
        <taxon>Diaporthales</taxon>
        <taxon>Diaporthaceae</taxon>
        <taxon>Diaporthe</taxon>
    </lineage>
</organism>
<evidence type="ECO:0000256" key="5">
    <source>
        <dbReference type="ARBA" id="ARBA00023004"/>
    </source>
</evidence>
<evidence type="ECO:0000256" key="2">
    <source>
        <dbReference type="ARBA" id="ARBA00010617"/>
    </source>
</evidence>
<sequence length="316" mass="35644">MYENGEPPRVSTARDPAVHAQQRKTLSNAFSAKALRDQEEVIQRYVDLFVQKLDEWGESGKKAINVTPAYNWLMFDIIARNKALRRMEMGDMGRMDFFSHILARGAWDVDTIASHTQLLVISGSEPIATALAATTYYLLKNPETLKNLQGEVRSAFSSDREITGDATSRLEYLNAVIEEGLRLFPPSVVPLSRYSPGATIGGHYVPAGVSVFNNGYPMSRDPRYWDSPHLFRPERWIGAGPEQKKASQPFSTGPRVCLGVNLVYLDVRVALAKVMFNYDLELESKDLDWERDVVLQGVWKKPAQLVKFYRVPTKVS</sequence>
<reference evidence="8 9" key="1">
    <citation type="submission" date="2015-05" db="EMBL/GenBank/DDBJ databases">
        <title>Distinctive expansion of gene families associated with plant cell wall degradation and secondary metabolism in the genomes of grapevine trunk pathogens.</title>
        <authorList>
            <person name="Lawrence D.P."/>
            <person name="Travadon R."/>
            <person name="Rolshausen P.E."/>
            <person name="Baumgartner K."/>
        </authorList>
    </citation>
    <scope>NUCLEOTIDE SEQUENCE [LARGE SCALE GENOMIC DNA]</scope>
    <source>
        <strain evidence="8">DA912</strain>
    </source>
</reference>
<protein>
    <submittedName>
        <fullName evidence="8">Putative isotrichodermin c-15 hydroxylase</fullName>
    </submittedName>
</protein>
<dbReference type="PANTHER" id="PTHR24305:SF210">
    <property type="entry name" value="CYTOCHROME P450 MONOOXYGENASE ASQL-RELATED"/>
    <property type="match status" value="1"/>
</dbReference>
<keyword evidence="9" id="KW-1185">Reference proteome</keyword>
<evidence type="ECO:0000256" key="7">
    <source>
        <dbReference type="RuleBase" id="RU000461"/>
    </source>
</evidence>
<dbReference type="GO" id="GO:0016705">
    <property type="term" value="F:oxidoreductase activity, acting on paired donors, with incorporation or reduction of molecular oxygen"/>
    <property type="evidence" value="ECO:0007669"/>
    <property type="project" value="InterPro"/>
</dbReference>
<keyword evidence="5 6" id="KW-0408">Iron</keyword>
<keyword evidence="4 6" id="KW-0479">Metal-binding</keyword>
<dbReference type="GO" id="GO:0004497">
    <property type="term" value="F:monooxygenase activity"/>
    <property type="evidence" value="ECO:0007669"/>
    <property type="project" value="UniProtKB-KW"/>
</dbReference>
<dbReference type="EMBL" id="LCUC01000392">
    <property type="protein sequence ID" value="KKY31384.1"/>
    <property type="molecule type" value="Genomic_DNA"/>
</dbReference>
<evidence type="ECO:0000256" key="6">
    <source>
        <dbReference type="PIRSR" id="PIRSR602401-1"/>
    </source>
</evidence>
<gene>
    <name evidence="8" type="ORF">UCDDA912_g08677</name>
</gene>
<dbReference type="GO" id="GO:0005506">
    <property type="term" value="F:iron ion binding"/>
    <property type="evidence" value="ECO:0007669"/>
    <property type="project" value="InterPro"/>
</dbReference>
<dbReference type="AlphaFoldDB" id="A0A0G2FB16"/>
<evidence type="ECO:0000313" key="8">
    <source>
        <dbReference type="EMBL" id="KKY31384.1"/>
    </source>
</evidence>
<dbReference type="InterPro" id="IPR017972">
    <property type="entry name" value="Cyt_P450_CS"/>
</dbReference>
<comment type="similarity">
    <text evidence="2 7">Belongs to the cytochrome P450 family.</text>
</comment>
<evidence type="ECO:0000256" key="4">
    <source>
        <dbReference type="ARBA" id="ARBA00022723"/>
    </source>
</evidence>
<dbReference type="OrthoDB" id="5194209at2759"/>
<dbReference type="InterPro" id="IPR036396">
    <property type="entry name" value="Cyt_P450_sf"/>
</dbReference>
<dbReference type="PROSITE" id="PS00086">
    <property type="entry name" value="CYTOCHROME_P450"/>
    <property type="match status" value="1"/>
</dbReference>
<dbReference type="Proteomes" id="UP000034680">
    <property type="component" value="Unassembled WGS sequence"/>
</dbReference>
<dbReference type="PRINTS" id="PR00385">
    <property type="entry name" value="P450"/>
</dbReference>
<feature type="binding site" description="axial binding residue" evidence="6">
    <location>
        <position position="257"/>
    </location>
    <ligand>
        <name>heme</name>
        <dbReference type="ChEBI" id="CHEBI:30413"/>
    </ligand>
    <ligandPart>
        <name>Fe</name>
        <dbReference type="ChEBI" id="CHEBI:18248"/>
    </ligandPart>
</feature>
<dbReference type="PRINTS" id="PR00463">
    <property type="entry name" value="EP450I"/>
</dbReference>